<comment type="cofactor">
    <cofactor evidence="1">
        <name>heme</name>
        <dbReference type="ChEBI" id="CHEBI:30413"/>
    </cofactor>
</comment>
<keyword evidence="6" id="KW-0408">Iron</keyword>
<evidence type="ECO:0000256" key="5">
    <source>
        <dbReference type="ARBA" id="ARBA00023002"/>
    </source>
</evidence>
<keyword evidence="3" id="KW-0349">Heme</keyword>
<dbReference type="InterPro" id="IPR036396">
    <property type="entry name" value="Cyt_P450_sf"/>
</dbReference>
<keyword evidence="7" id="KW-0503">Monooxygenase</keyword>
<organism evidence="8 9">
    <name type="scientific">Nocardia callitridis</name>
    <dbReference type="NCBI Taxonomy" id="648753"/>
    <lineage>
        <taxon>Bacteria</taxon>
        <taxon>Bacillati</taxon>
        <taxon>Actinomycetota</taxon>
        <taxon>Actinomycetes</taxon>
        <taxon>Mycobacteriales</taxon>
        <taxon>Nocardiaceae</taxon>
        <taxon>Nocardia</taxon>
    </lineage>
</organism>
<evidence type="ECO:0000256" key="7">
    <source>
        <dbReference type="ARBA" id="ARBA00023033"/>
    </source>
</evidence>
<dbReference type="InterPro" id="IPR002397">
    <property type="entry name" value="Cyt_P450_B"/>
</dbReference>
<dbReference type="EMBL" id="BAABJM010000002">
    <property type="protein sequence ID" value="GAA5054493.1"/>
    <property type="molecule type" value="Genomic_DNA"/>
</dbReference>
<evidence type="ECO:0000256" key="6">
    <source>
        <dbReference type="ARBA" id="ARBA00023004"/>
    </source>
</evidence>
<gene>
    <name evidence="8" type="ORF">GCM10023318_29520</name>
</gene>
<evidence type="ECO:0008006" key="10">
    <source>
        <dbReference type="Google" id="ProtNLM"/>
    </source>
</evidence>
<keyword evidence="9" id="KW-1185">Reference proteome</keyword>
<comment type="similarity">
    <text evidence="2">Belongs to the cytochrome P450 family.</text>
</comment>
<dbReference type="Proteomes" id="UP001500603">
    <property type="component" value="Unassembled WGS sequence"/>
</dbReference>
<proteinExistence type="inferred from homology"/>
<keyword evidence="4" id="KW-0479">Metal-binding</keyword>
<evidence type="ECO:0000256" key="4">
    <source>
        <dbReference type="ARBA" id="ARBA00022723"/>
    </source>
</evidence>
<sequence length="98" mass="10786">MRACRVSAATGARFYPSGNRDAEVFADPEKFDLTRNPNPHQGFGGGGPHFCMGNMLAKSQLRALFRELLLRAPTLRVGEPDLVVSNFVHAVKRMPCTL</sequence>
<dbReference type="SUPFAM" id="SSF48264">
    <property type="entry name" value="Cytochrome P450"/>
    <property type="match status" value="1"/>
</dbReference>
<accession>A0ABP9KD36</accession>
<evidence type="ECO:0000256" key="3">
    <source>
        <dbReference type="ARBA" id="ARBA00022617"/>
    </source>
</evidence>
<dbReference type="Pfam" id="PF00067">
    <property type="entry name" value="p450"/>
    <property type="match status" value="1"/>
</dbReference>
<evidence type="ECO:0000313" key="9">
    <source>
        <dbReference type="Proteomes" id="UP001500603"/>
    </source>
</evidence>
<evidence type="ECO:0000256" key="2">
    <source>
        <dbReference type="ARBA" id="ARBA00010617"/>
    </source>
</evidence>
<dbReference type="Gene3D" id="1.10.630.10">
    <property type="entry name" value="Cytochrome P450"/>
    <property type="match status" value="1"/>
</dbReference>
<evidence type="ECO:0000313" key="8">
    <source>
        <dbReference type="EMBL" id="GAA5054493.1"/>
    </source>
</evidence>
<name>A0ABP9KD36_9NOCA</name>
<keyword evidence="5" id="KW-0560">Oxidoreductase</keyword>
<reference evidence="9" key="1">
    <citation type="journal article" date="2019" name="Int. J. Syst. Evol. Microbiol.">
        <title>The Global Catalogue of Microorganisms (GCM) 10K type strain sequencing project: providing services to taxonomists for standard genome sequencing and annotation.</title>
        <authorList>
            <consortium name="The Broad Institute Genomics Platform"/>
            <consortium name="The Broad Institute Genome Sequencing Center for Infectious Disease"/>
            <person name="Wu L."/>
            <person name="Ma J."/>
        </authorList>
    </citation>
    <scope>NUCLEOTIDE SEQUENCE [LARGE SCALE GENOMIC DNA]</scope>
    <source>
        <strain evidence="9">JCM 18298</strain>
    </source>
</reference>
<dbReference type="PANTHER" id="PTHR46696:SF4">
    <property type="entry name" value="BIOTIN BIOSYNTHESIS CYTOCHROME P450"/>
    <property type="match status" value="1"/>
</dbReference>
<comment type="caution">
    <text evidence="8">The sequence shown here is derived from an EMBL/GenBank/DDBJ whole genome shotgun (WGS) entry which is preliminary data.</text>
</comment>
<evidence type="ECO:0000256" key="1">
    <source>
        <dbReference type="ARBA" id="ARBA00001971"/>
    </source>
</evidence>
<dbReference type="PANTHER" id="PTHR46696">
    <property type="entry name" value="P450, PUTATIVE (EUROFUNG)-RELATED"/>
    <property type="match status" value="1"/>
</dbReference>
<protein>
    <recommendedName>
        <fullName evidence="10">Cytochrome P450</fullName>
    </recommendedName>
</protein>
<dbReference type="InterPro" id="IPR001128">
    <property type="entry name" value="Cyt_P450"/>
</dbReference>
<dbReference type="PRINTS" id="PR00359">
    <property type="entry name" value="BP450"/>
</dbReference>